<dbReference type="NCBIfam" id="TIGR00447">
    <property type="entry name" value="pth"/>
    <property type="match status" value="1"/>
</dbReference>
<comment type="catalytic activity">
    <reaction evidence="6 8 9">
        <text>an N-acyl-L-alpha-aminoacyl-tRNA + H2O = an N-acyl-L-amino acid + a tRNA + H(+)</text>
        <dbReference type="Rhea" id="RHEA:54448"/>
        <dbReference type="Rhea" id="RHEA-COMP:10123"/>
        <dbReference type="Rhea" id="RHEA-COMP:13883"/>
        <dbReference type="ChEBI" id="CHEBI:15377"/>
        <dbReference type="ChEBI" id="CHEBI:15378"/>
        <dbReference type="ChEBI" id="CHEBI:59874"/>
        <dbReference type="ChEBI" id="CHEBI:78442"/>
        <dbReference type="ChEBI" id="CHEBI:138191"/>
        <dbReference type="EC" id="3.1.1.29"/>
    </reaction>
</comment>
<evidence type="ECO:0000313" key="11">
    <source>
        <dbReference type="EMBL" id="RNI23941.1"/>
    </source>
</evidence>
<dbReference type="InterPro" id="IPR001328">
    <property type="entry name" value="Pept_tRNA_hydro"/>
</dbReference>
<keyword evidence="8" id="KW-0963">Cytoplasm</keyword>
<dbReference type="Pfam" id="PF01195">
    <property type="entry name" value="Pept_tRNA_hydro"/>
    <property type="match status" value="1"/>
</dbReference>
<evidence type="ECO:0000256" key="6">
    <source>
        <dbReference type="ARBA" id="ARBA00048707"/>
    </source>
</evidence>
<reference evidence="11 12" key="1">
    <citation type="submission" date="2018-11" db="EMBL/GenBank/DDBJ databases">
        <title>Draft genome of Simplicispira Flexivirga sp. BO-16.</title>
        <authorList>
            <person name="Im W.T."/>
        </authorList>
    </citation>
    <scope>NUCLEOTIDE SEQUENCE [LARGE SCALE GENOMIC DNA]</scope>
    <source>
        <strain evidence="11 12">BO-16</strain>
    </source>
</reference>
<keyword evidence="3 8" id="KW-0378">Hydrolase</keyword>
<evidence type="ECO:0000256" key="5">
    <source>
        <dbReference type="ARBA" id="ARBA00038063"/>
    </source>
</evidence>
<dbReference type="Gene3D" id="3.40.50.1470">
    <property type="entry name" value="Peptidyl-tRNA hydrolase"/>
    <property type="match status" value="1"/>
</dbReference>
<dbReference type="FunFam" id="3.40.50.1470:FF:000001">
    <property type="entry name" value="Peptidyl-tRNA hydrolase"/>
    <property type="match status" value="1"/>
</dbReference>
<dbReference type="PANTHER" id="PTHR17224">
    <property type="entry name" value="PEPTIDYL-TRNA HYDROLASE"/>
    <property type="match status" value="1"/>
</dbReference>
<dbReference type="CDD" id="cd00462">
    <property type="entry name" value="PTH"/>
    <property type="match status" value="1"/>
</dbReference>
<evidence type="ECO:0000256" key="2">
    <source>
        <dbReference type="ARBA" id="ARBA00022555"/>
    </source>
</evidence>
<feature type="binding site" evidence="8">
    <location>
        <position position="133"/>
    </location>
    <ligand>
        <name>tRNA</name>
        <dbReference type="ChEBI" id="CHEBI:17843"/>
    </ligand>
</feature>
<feature type="binding site" evidence="8">
    <location>
        <position position="35"/>
    </location>
    <ligand>
        <name>tRNA</name>
        <dbReference type="ChEBI" id="CHEBI:17843"/>
    </ligand>
</feature>
<gene>
    <name evidence="8" type="primary">pth</name>
    <name evidence="11" type="ORF">EFY87_06660</name>
</gene>
<dbReference type="InterPro" id="IPR036416">
    <property type="entry name" value="Pept_tRNA_hydro_sf"/>
</dbReference>
<name>A0A3M9MEE7_9MICO</name>
<protein>
    <recommendedName>
        <fullName evidence="7 8">Peptidyl-tRNA hydrolase</fullName>
        <shortName evidence="8">Pth</shortName>
        <ecNumber evidence="1 8">3.1.1.29</ecNumber>
    </recommendedName>
</protein>
<comment type="subunit">
    <text evidence="8">Monomer.</text>
</comment>
<evidence type="ECO:0000256" key="4">
    <source>
        <dbReference type="ARBA" id="ARBA00022884"/>
    </source>
</evidence>
<dbReference type="PROSITE" id="PS01196">
    <property type="entry name" value="PEPT_TRNA_HYDROL_2"/>
    <property type="match status" value="1"/>
</dbReference>
<feature type="site" description="Discriminates between blocked and unblocked aminoacyl-tRNA" evidence="8">
    <location>
        <position position="30"/>
    </location>
</feature>
<feature type="site" description="Stabilizes the basic form of H active site to accept a proton" evidence="8">
    <location>
        <position position="112"/>
    </location>
</feature>
<feature type="active site" description="Proton acceptor" evidence="8">
    <location>
        <position position="40"/>
    </location>
</feature>
<dbReference type="GO" id="GO:0000049">
    <property type="term" value="F:tRNA binding"/>
    <property type="evidence" value="ECO:0007669"/>
    <property type="project" value="UniProtKB-UniRule"/>
</dbReference>
<dbReference type="PROSITE" id="PS01195">
    <property type="entry name" value="PEPT_TRNA_HYDROL_1"/>
    <property type="match status" value="1"/>
</dbReference>
<dbReference type="GO" id="GO:0005737">
    <property type="term" value="C:cytoplasm"/>
    <property type="evidence" value="ECO:0007669"/>
    <property type="project" value="UniProtKB-SubCell"/>
</dbReference>
<dbReference type="PANTHER" id="PTHR17224:SF1">
    <property type="entry name" value="PEPTIDYL-TRNA HYDROLASE"/>
    <property type="match status" value="1"/>
</dbReference>
<comment type="function">
    <text evidence="8">Catalyzes the release of premature peptidyl moieties from peptidyl-tRNA molecules trapped in stalled 50S ribosomal subunits, and thus maintains levels of free tRNAs and 50S ribosomes.</text>
</comment>
<dbReference type="GO" id="GO:0072344">
    <property type="term" value="P:rescue of stalled ribosome"/>
    <property type="evidence" value="ECO:0007669"/>
    <property type="project" value="UniProtKB-UniRule"/>
</dbReference>
<comment type="caution">
    <text evidence="11">The sequence shown here is derived from an EMBL/GenBank/DDBJ whole genome shotgun (WGS) entry which is preliminary data.</text>
</comment>
<dbReference type="OrthoDB" id="9800507at2"/>
<organism evidence="11 12">
    <name type="scientific">Flexivirga caeni</name>
    <dbReference type="NCBI Taxonomy" id="2294115"/>
    <lineage>
        <taxon>Bacteria</taxon>
        <taxon>Bacillati</taxon>
        <taxon>Actinomycetota</taxon>
        <taxon>Actinomycetes</taxon>
        <taxon>Micrococcales</taxon>
        <taxon>Dermacoccaceae</taxon>
        <taxon>Flexivirga</taxon>
    </lineage>
</organism>
<comment type="similarity">
    <text evidence="5 8 10">Belongs to the PTH family.</text>
</comment>
<dbReference type="EC" id="3.1.1.29" evidence="1 8"/>
<dbReference type="GO" id="GO:0006515">
    <property type="term" value="P:protein quality control for misfolded or incompletely synthesized proteins"/>
    <property type="evidence" value="ECO:0007669"/>
    <property type="project" value="UniProtKB-UniRule"/>
</dbReference>
<evidence type="ECO:0000313" key="12">
    <source>
        <dbReference type="Proteomes" id="UP000271678"/>
    </source>
</evidence>
<proteinExistence type="inferred from homology"/>
<feature type="binding site" evidence="8">
    <location>
        <position position="85"/>
    </location>
    <ligand>
        <name>tRNA</name>
        <dbReference type="ChEBI" id="CHEBI:17843"/>
    </ligand>
</feature>
<dbReference type="AlphaFoldDB" id="A0A3M9MEE7"/>
<keyword evidence="12" id="KW-1185">Reference proteome</keyword>
<dbReference type="InterPro" id="IPR018171">
    <property type="entry name" value="Pept_tRNA_hydro_CS"/>
</dbReference>
<evidence type="ECO:0000256" key="7">
    <source>
        <dbReference type="ARBA" id="ARBA00050038"/>
    </source>
</evidence>
<comment type="function">
    <text evidence="8">Hydrolyzes ribosome-free peptidyl-tRNAs (with 1 or more amino acids incorporated), which drop off the ribosome during protein synthesis, or as a result of ribosome stalling.</text>
</comment>
<dbReference type="GO" id="GO:0004045">
    <property type="term" value="F:peptidyl-tRNA hydrolase activity"/>
    <property type="evidence" value="ECO:0007669"/>
    <property type="project" value="UniProtKB-UniRule"/>
</dbReference>
<evidence type="ECO:0000256" key="8">
    <source>
        <dbReference type="HAMAP-Rule" id="MF_00083"/>
    </source>
</evidence>
<dbReference type="Proteomes" id="UP000271678">
    <property type="component" value="Unassembled WGS sequence"/>
</dbReference>
<accession>A0A3M9MEE7</accession>
<comment type="subcellular location">
    <subcellularLocation>
        <location evidence="8">Cytoplasm</location>
    </subcellularLocation>
</comment>
<dbReference type="EMBL" id="RJJQ01000004">
    <property type="protein sequence ID" value="RNI23941.1"/>
    <property type="molecule type" value="Genomic_DNA"/>
</dbReference>
<keyword evidence="4 8" id="KW-0694">RNA-binding</keyword>
<evidence type="ECO:0000256" key="9">
    <source>
        <dbReference type="RuleBase" id="RU000673"/>
    </source>
</evidence>
<evidence type="ECO:0000256" key="3">
    <source>
        <dbReference type="ARBA" id="ARBA00022801"/>
    </source>
</evidence>
<sequence>MRYLRWRFRHHVNGREVTGEAPWLIVGLGNPGPQYAGNRHNVGAMVIDRMARDAGTSLRAHKAGALAASIRLAGQPVVIATPTSYMNESGGPVAGLMRFFKAPLERLIVVHDELDIEFATLRLKRSGGEGGHNGLKSISKSVGSKDYLRVRVGIGRPPGRMDPAAYVLKNFTATERAELEFLVPEAAEAAELLTVKPLNDVQNVVHAR</sequence>
<dbReference type="HAMAP" id="MF_00083">
    <property type="entry name" value="Pept_tRNA_hydro_bact"/>
    <property type="match status" value="1"/>
</dbReference>
<dbReference type="SUPFAM" id="SSF53178">
    <property type="entry name" value="Peptidyl-tRNA hydrolase-like"/>
    <property type="match status" value="1"/>
</dbReference>
<keyword evidence="2 8" id="KW-0820">tRNA-binding</keyword>
<evidence type="ECO:0000256" key="10">
    <source>
        <dbReference type="RuleBase" id="RU004320"/>
    </source>
</evidence>
<evidence type="ECO:0000256" key="1">
    <source>
        <dbReference type="ARBA" id="ARBA00013260"/>
    </source>
</evidence>
<feature type="binding site" evidence="8">
    <location>
        <position position="87"/>
    </location>
    <ligand>
        <name>tRNA</name>
        <dbReference type="ChEBI" id="CHEBI:17843"/>
    </ligand>
</feature>